<evidence type="ECO:0000256" key="26">
    <source>
        <dbReference type="ARBA" id="ARBA00061673"/>
    </source>
</evidence>
<comment type="subunit">
    <text evidence="3">Monomer.</text>
</comment>
<evidence type="ECO:0000256" key="20">
    <source>
        <dbReference type="ARBA" id="ARBA00051912"/>
    </source>
</evidence>
<reference evidence="36" key="1">
    <citation type="submission" date="2023-08" db="EMBL/GenBank/DDBJ databases">
        <title>Chromosome-level Genome Assembly of mud carp (Cirrhinus molitorella).</title>
        <authorList>
            <person name="Liu H."/>
        </authorList>
    </citation>
    <scope>NUCLEOTIDE SEQUENCE</scope>
    <source>
        <strain evidence="36">Prfri</strain>
        <tissue evidence="36">Muscle</tissue>
    </source>
</reference>
<evidence type="ECO:0000256" key="29">
    <source>
        <dbReference type="ARBA" id="ARBA00067394"/>
    </source>
</evidence>
<dbReference type="EC" id="2.7.1.24" evidence="27"/>
<dbReference type="Pfam" id="PF12972">
    <property type="entry name" value="NAGLU_C"/>
    <property type="match status" value="1"/>
</dbReference>
<comment type="similarity">
    <text evidence="26">In the central section; belongs to the eukaryotic CoaD family.</text>
</comment>
<keyword evidence="9 31" id="KW-0732">Signal</keyword>
<keyword evidence="18" id="KW-0326">Glycosidase</keyword>
<evidence type="ECO:0000256" key="31">
    <source>
        <dbReference type="SAM" id="SignalP"/>
    </source>
</evidence>
<evidence type="ECO:0000256" key="12">
    <source>
        <dbReference type="ARBA" id="ARBA00022801"/>
    </source>
</evidence>
<evidence type="ECO:0000256" key="25">
    <source>
        <dbReference type="ARBA" id="ARBA00060996"/>
    </source>
</evidence>
<evidence type="ECO:0000256" key="15">
    <source>
        <dbReference type="ARBA" id="ARBA00023128"/>
    </source>
</evidence>
<dbReference type="Gene3D" id="3.40.50.620">
    <property type="entry name" value="HUPs"/>
    <property type="match status" value="1"/>
</dbReference>
<dbReference type="SUPFAM" id="SSF52374">
    <property type="entry name" value="Nucleotidylyl transferase"/>
    <property type="match status" value="1"/>
</dbReference>
<feature type="signal peptide" evidence="31">
    <location>
        <begin position="1"/>
        <end position="23"/>
    </location>
</feature>
<dbReference type="PANTHER" id="PTHR12872:SF1">
    <property type="entry name" value="ALPHA-N-ACETYLGLUCOSAMINIDASE"/>
    <property type="match status" value="1"/>
</dbReference>
<evidence type="ECO:0000256" key="22">
    <source>
        <dbReference type="ARBA" id="ARBA00059677"/>
    </source>
</evidence>
<evidence type="ECO:0000256" key="6">
    <source>
        <dbReference type="ARBA" id="ARBA00022553"/>
    </source>
</evidence>
<protein>
    <recommendedName>
        <fullName evidence="30">Alpha-N-acetylglucosaminidase</fullName>
        <ecNumber evidence="27">2.7.1.24</ecNumber>
        <ecNumber evidence="4">2.7.7.3</ecNumber>
        <ecNumber evidence="28">3.2.1.50</ecNumber>
    </recommendedName>
    <alternativeName>
        <fullName evidence="29">Bifunctional coenzyme A synthase</fullName>
    </alternativeName>
</protein>
<name>A0AA88P439_9TELE</name>
<dbReference type="FunFam" id="3.40.50.300:FF:000899">
    <property type="entry name" value="Bifunctional coenzyme A synthase"/>
    <property type="match status" value="1"/>
</dbReference>
<evidence type="ECO:0000259" key="35">
    <source>
        <dbReference type="Pfam" id="PF12972"/>
    </source>
</evidence>
<dbReference type="InterPro" id="IPR024732">
    <property type="entry name" value="NAGLU_C"/>
</dbReference>
<evidence type="ECO:0000313" key="37">
    <source>
        <dbReference type="Proteomes" id="UP001187343"/>
    </source>
</evidence>
<evidence type="ECO:0000259" key="33">
    <source>
        <dbReference type="Pfam" id="PF05089"/>
    </source>
</evidence>
<evidence type="ECO:0000256" key="14">
    <source>
        <dbReference type="ARBA" id="ARBA00022993"/>
    </source>
</evidence>
<dbReference type="PROSITE" id="PS51219">
    <property type="entry name" value="DPCK"/>
    <property type="match status" value="1"/>
</dbReference>
<evidence type="ECO:0000256" key="11">
    <source>
        <dbReference type="ARBA" id="ARBA00022777"/>
    </source>
</evidence>
<feature type="domain" description="Alpha-N-acetylglucosaminidase tim-barrel" evidence="33">
    <location>
        <begin position="140"/>
        <end position="475"/>
    </location>
</feature>
<keyword evidence="17" id="KW-0511">Multifunctional enzyme</keyword>
<dbReference type="CDD" id="cd02022">
    <property type="entry name" value="DPCK"/>
    <property type="match status" value="1"/>
</dbReference>
<evidence type="ECO:0000256" key="13">
    <source>
        <dbReference type="ARBA" id="ARBA00022840"/>
    </source>
</evidence>
<evidence type="ECO:0000256" key="16">
    <source>
        <dbReference type="ARBA" id="ARBA00023180"/>
    </source>
</evidence>
<feature type="domain" description="Alpha-N-acetylglucosaminidase C-terminal" evidence="35">
    <location>
        <begin position="483"/>
        <end position="742"/>
    </location>
</feature>
<dbReference type="EC" id="2.7.7.3" evidence="4"/>
<comment type="catalytic activity">
    <reaction evidence="21">
        <text>Hydrolysis of terminal non-reducing N-acetyl-D-glucosamine residues in N-acetyl-alpha-D-glucosaminides.</text>
        <dbReference type="EC" id="3.2.1.50"/>
    </reaction>
</comment>
<dbReference type="SUPFAM" id="SSF52540">
    <property type="entry name" value="P-loop containing nucleoside triphosphate hydrolases"/>
    <property type="match status" value="1"/>
</dbReference>
<keyword evidence="10" id="KW-0547">Nucleotide-binding</keyword>
<comment type="pathway">
    <text evidence="23">Cofactor biosynthesis; coenzyme A biosynthesis; CoA from (R)-pantothenate: step 4/5.</text>
</comment>
<proteinExistence type="inferred from homology"/>
<keyword evidence="15" id="KW-0496">Mitochondrion</keyword>
<keyword evidence="14" id="KW-0173">Coenzyme A biosynthesis</keyword>
<evidence type="ECO:0000256" key="23">
    <source>
        <dbReference type="ARBA" id="ARBA00060565"/>
    </source>
</evidence>
<evidence type="ECO:0000256" key="24">
    <source>
        <dbReference type="ARBA" id="ARBA00060696"/>
    </source>
</evidence>
<comment type="pathway">
    <text evidence="24">Cofactor biosynthesis; coenzyme A biosynthesis; CoA from (R)-pantothenate: step 5/5.</text>
</comment>
<dbReference type="GO" id="GO:0015937">
    <property type="term" value="P:coenzyme A biosynthetic process"/>
    <property type="evidence" value="ECO:0007669"/>
    <property type="project" value="UniProtKB-KW"/>
</dbReference>
<dbReference type="PANTHER" id="PTHR12872">
    <property type="entry name" value="ALPHA-N-ACETYLGLUCOSAMINIDASE"/>
    <property type="match status" value="1"/>
</dbReference>
<evidence type="ECO:0000256" key="7">
    <source>
        <dbReference type="ARBA" id="ARBA00022679"/>
    </source>
</evidence>
<comment type="subcellular location">
    <subcellularLocation>
        <location evidence="2">Cytoplasm</location>
    </subcellularLocation>
    <subcellularLocation>
        <location evidence="1">Mitochondrion matrix</location>
    </subcellularLocation>
</comment>
<dbReference type="InterPro" id="IPR007781">
    <property type="entry name" value="NAGLU"/>
</dbReference>
<dbReference type="InterPro" id="IPR029018">
    <property type="entry name" value="Hex-like_dom2"/>
</dbReference>
<dbReference type="Gene3D" id="3.40.50.300">
    <property type="entry name" value="P-loop containing nucleotide triphosphate hydrolases"/>
    <property type="match status" value="1"/>
</dbReference>
<evidence type="ECO:0000256" key="30">
    <source>
        <dbReference type="ARBA" id="ARBA00072202"/>
    </source>
</evidence>
<dbReference type="Proteomes" id="UP001187343">
    <property type="component" value="Unassembled WGS sequence"/>
</dbReference>
<evidence type="ECO:0000313" key="36">
    <source>
        <dbReference type="EMBL" id="KAK2870358.1"/>
    </source>
</evidence>
<feature type="domain" description="Cytidyltransferase-like" evidence="32">
    <location>
        <begin position="971"/>
        <end position="1115"/>
    </location>
</feature>
<keyword evidence="37" id="KW-1185">Reference proteome</keyword>
<evidence type="ECO:0000256" key="18">
    <source>
        <dbReference type="ARBA" id="ARBA00023295"/>
    </source>
</evidence>
<dbReference type="NCBIfam" id="NF001985">
    <property type="entry name" value="PRK00777.1"/>
    <property type="match status" value="1"/>
</dbReference>
<dbReference type="EMBL" id="JAUYZG010000024">
    <property type="protein sequence ID" value="KAK2870358.1"/>
    <property type="molecule type" value="Genomic_DNA"/>
</dbReference>
<sequence>MIHCIRGALFALLFVALLQSVCSDFQTLSHLRAKASDKTQSRAVVDLLRRLLGNRSRDFIVSVNRTLSNDTLDVCELRSAKNNKILAVGSTGVAVATGIYNYLKYFCNCHVSWSGDQLNIPRPLPPLTGVLRINTPHRFRYYQNVCTQSYSSVWWDWPRWQREIDWMALNGINLPLAFTGQEVLWQEVYLSLGLNQTELDRFFTGPAFLAWNRMGNLFQWGGPLPQSWHVKQLYLQFKILDRMRSFGMIPVLPAFSGIVPEGITRLFPQANVTKLTPWSHFNCTYSCAYVLDPRDPLFQRIGALFLTQVIQEFGTDHIYNTDTFNEMVPASSDPAYLASISRAVFNTMTSVDPQAIWLMQGWLFISDPSFWKPDQVKALLHGVPLGRMIVLDLFAESMPVYSSTNSFYGQPFIWCMLHNFGGNSGLFGTVESINSGPFDAIRFPNSTLVGLGLTPEGIEQNPVIYELMSELAWRKEPVNLYKWVSLYSLRRYGSMDENLTVAWQLLFHSVYNCTLPKYKNHNKSPLVHRPSLHMQTDIWYEPADFYKAWKLLFEAAPGLATVETFRYDLVDVTRQALQLLTTEFYKEIQSAFKAQKLPDLLTAGGVLVYDVLPELDRLLSSNEHFLLGVWLEQAQSQGVDEHEAQLYDINARNQITLWGPDGEILDYASKEWGGLVEDYYLQRWGLFVNTLVECLDRGRPFKQDVFNQAVFQVEKGFVYNQRKYPSKPIGDTYEIARRIFLKYYPAGTPSVSQSAVGIPPHGRLGQLDMKNTQHLTSENHHQLSIMSMFSTGILVLTSPLHVLPLRIAPVLTSAAQVVERTLYVHLHPGLNLGTGGQVRPVYIPPMVDLCTLISRLYSNAADICGHLDVRVLLSNVRAQSTPLNGSNSPFPTPQILSHSPEVVLTDFPIQDSGQSSLVTQCLQKYAGHCYVCNPSLSSVLLYPRLKEVEEDDDRGGSDIQLNPLETFSDVVVGGTFDRLHGAHKTLLNISCLMANRRFVIGVCDQELLKNKVLKELIEPYKQRVEKLRDFLNDVKPSIKYEIVPLSDPFGPSISDPELQCIVVSEETRKGGEAVNRKRVENGLAELVLYEIQLLKDAHHADIEEEKISSSSLRTRLLGTLLKPLSPQPNLPLDPYVIGLTGGSGSGKSSIAHRLEGLGAVRIDCDQLGHEAYLPGTSAYHKVIQEFGSDILNEDKTINRRVLGRKVFGNQERLKALTDIVWPEIALLVKKRIKQAQEQGKRVCVVDAAVLLEAGWTYLVHEIWVATIPEEEAVKRIVQRDGVKEEDALRRLKSQWPNAKLIEHANVVLCTLWEPDVTQRQVSKAWNLLQQRIQKRQETTRSSL</sequence>
<comment type="caution">
    <text evidence="36">The sequence shown here is derived from an EMBL/GenBank/DDBJ whole genome shotgun (WGS) entry which is preliminary data.</text>
</comment>
<evidence type="ECO:0000256" key="27">
    <source>
        <dbReference type="ARBA" id="ARBA00066359"/>
    </source>
</evidence>
<dbReference type="GO" id="GO:0048731">
    <property type="term" value="P:system development"/>
    <property type="evidence" value="ECO:0007669"/>
    <property type="project" value="UniProtKB-ARBA"/>
</dbReference>
<keyword evidence="16" id="KW-0325">Glycoprotein</keyword>
<comment type="catalytic activity">
    <reaction evidence="20">
        <text>3'-dephospho-CoA + ATP = ADP + CoA + H(+)</text>
        <dbReference type="Rhea" id="RHEA:18245"/>
        <dbReference type="ChEBI" id="CHEBI:15378"/>
        <dbReference type="ChEBI" id="CHEBI:30616"/>
        <dbReference type="ChEBI" id="CHEBI:57287"/>
        <dbReference type="ChEBI" id="CHEBI:57328"/>
        <dbReference type="ChEBI" id="CHEBI:456216"/>
        <dbReference type="EC" id="2.7.1.24"/>
    </reaction>
    <physiologicalReaction direction="left-to-right" evidence="20">
        <dbReference type="Rhea" id="RHEA:18246"/>
    </physiologicalReaction>
</comment>
<dbReference type="InterPro" id="IPR024733">
    <property type="entry name" value="NAGLU_tim-barrel"/>
</dbReference>
<comment type="catalytic activity">
    <reaction evidence="19">
        <text>(R)-4'-phosphopantetheine + ATP + H(+) = 3'-dephospho-CoA + diphosphate</text>
        <dbReference type="Rhea" id="RHEA:19801"/>
        <dbReference type="ChEBI" id="CHEBI:15378"/>
        <dbReference type="ChEBI" id="CHEBI:30616"/>
        <dbReference type="ChEBI" id="CHEBI:33019"/>
        <dbReference type="ChEBI" id="CHEBI:57328"/>
        <dbReference type="ChEBI" id="CHEBI:61723"/>
        <dbReference type="EC" id="2.7.7.3"/>
    </reaction>
    <physiologicalReaction direction="left-to-right" evidence="19">
        <dbReference type="Rhea" id="RHEA:19802"/>
    </physiologicalReaction>
</comment>
<evidence type="ECO:0000259" key="32">
    <source>
        <dbReference type="Pfam" id="PF01467"/>
    </source>
</evidence>
<organism evidence="36 37">
    <name type="scientific">Cirrhinus molitorella</name>
    <name type="common">mud carp</name>
    <dbReference type="NCBI Taxonomy" id="172907"/>
    <lineage>
        <taxon>Eukaryota</taxon>
        <taxon>Metazoa</taxon>
        <taxon>Chordata</taxon>
        <taxon>Craniata</taxon>
        <taxon>Vertebrata</taxon>
        <taxon>Euteleostomi</taxon>
        <taxon>Actinopterygii</taxon>
        <taxon>Neopterygii</taxon>
        <taxon>Teleostei</taxon>
        <taxon>Ostariophysi</taxon>
        <taxon>Cypriniformes</taxon>
        <taxon>Cyprinidae</taxon>
        <taxon>Labeoninae</taxon>
        <taxon>Labeonini</taxon>
        <taxon>Cirrhinus</taxon>
    </lineage>
</organism>
<evidence type="ECO:0000256" key="2">
    <source>
        <dbReference type="ARBA" id="ARBA00004496"/>
    </source>
</evidence>
<feature type="chain" id="PRO_5041709559" description="Alpha-N-acetylglucosaminidase" evidence="31">
    <location>
        <begin position="24"/>
        <end position="1343"/>
    </location>
</feature>
<dbReference type="InterPro" id="IPR027417">
    <property type="entry name" value="P-loop_NTPase"/>
</dbReference>
<comment type="similarity">
    <text evidence="25">Belongs to the glycosyl hydrolase 89 family.</text>
</comment>
<dbReference type="GO" id="GO:0004561">
    <property type="term" value="F:alpha-N-acetylglucosaminidase activity"/>
    <property type="evidence" value="ECO:0007669"/>
    <property type="project" value="UniProtKB-EC"/>
</dbReference>
<dbReference type="Pfam" id="PF05089">
    <property type="entry name" value="NAGLU"/>
    <property type="match status" value="1"/>
</dbReference>
<dbReference type="Gene3D" id="1.20.120.670">
    <property type="entry name" value="N-acetyl-b-d-glucoasminidase"/>
    <property type="match status" value="1"/>
</dbReference>
<evidence type="ECO:0000256" key="21">
    <source>
        <dbReference type="ARBA" id="ARBA00052030"/>
    </source>
</evidence>
<keyword evidence="8" id="KW-0548">Nucleotidyltransferase</keyword>
<evidence type="ECO:0000256" key="19">
    <source>
        <dbReference type="ARBA" id="ARBA00051310"/>
    </source>
</evidence>
<evidence type="ECO:0000256" key="9">
    <source>
        <dbReference type="ARBA" id="ARBA00022729"/>
    </source>
</evidence>
<evidence type="ECO:0000256" key="5">
    <source>
        <dbReference type="ARBA" id="ARBA00022490"/>
    </source>
</evidence>
<dbReference type="EC" id="3.2.1.50" evidence="28"/>
<dbReference type="InterPro" id="IPR014729">
    <property type="entry name" value="Rossmann-like_a/b/a_fold"/>
</dbReference>
<dbReference type="Gene3D" id="3.20.20.80">
    <property type="entry name" value="Glycosidases"/>
    <property type="match status" value="1"/>
</dbReference>
<dbReference type="FunFam" id="3.40.50.620:FF:000089">
    <property type="entry name" value="Bifunctional coenzyme A synthase"/>
    <property type="match status" value="1"/>
</dbReference>
<comment type="function">
    <text evidence="22">Bifunctional enzyme that catalyzes the fourth and fifth sequential steps of CoA biosynthetic pathway. The fourth reaction is catalyzed by the phosphopantetheine adenylyltransferase, coded by the coaD domain; the fifth reaction is catalyzed by the dephospho-CoA kinase, coded by the coaE domain. May act as a point of CoA biosynthesis regulation.</text>
</comment>
<evidence type="ECO:0000256" key="4">
    <source>
        <dbReference type="ARBA" id="ARBA00012392"/>
    </source>
</evidence>
<dbReference type="GO" id="GO:0005524">
    <property type="term" value="F:ATP binding"/>
    <property type="evidence" value="ECO:0007669"/>
    <property type="project" value="UniProtKB-KW"/>
</dbReference>
<dbReference type="Pfam" id="PF01121">
    <property type="entry name" value="CoaE"/>
    <property type="match status" value="1"/>
</dbReference>
<keyword evidence="13" id="KW-0067">ATP-binding</keyword>
<dbReference type="Pfam" id="PF01467">
    <property type="entry name" value="CTP_transf_like"/>
    <property type="match status" value="1"/>
</dbReference>
<dbReference type="GO" id="GO:0004140">
    <property type="term" value="F:dephospho-CoA kinase activity"/>
    <property type="evidence" value="ECO:0007669"/>
    <property type="project" value="UniProtKB-EC"/>
</dbReference>
<evidence type="ECO:0000256" key="28">
    <source>
        <dbReference type="ARBA" id="ARBA00066522"/>
    </source>
</evidence>
<dbReference type="CDD" id="cd02164">
    <property type="entry name" value="PPAT_CoAS"/>
    <property type="match status" value="1"/>
</dbReference>
<dbReference type="InterPro" id="IPR004821">
    <property type="entry name" value="Cyt_trans-like"/>
</dbReference>
<dbReference type="GO" id="GO:0005759">
    <property type="term" value="C:mitochondrial matrix"/>
    <property type="evidence" value="ECO:0007669"/>
    <property type="project" value="UniProtKB-SubCell"/>
</dbReference>
<dbReference type="InterPro" id="IPR001977">
    <property type="entry name" value="Depp_CoAkinase"/>
</dbReference>
<evidence type="ECO:0000256" key="1">
    <source>
        <dbReference type="ARBA" id="ARBA00004305"/>
    </source>
</evidence>
<dbReference type="NCBIfam" id="TIGR00152">
    <property type="entry name" value="dephospho-CoA kinase"/>
    <property type="match status" value="1"/>
</dbReference>
<keyword evidence="7" id="KW-0808">Transferase</keyword>
<feature type="domain" description="Alpha-N-acetylglucosaminidase N-terminal" evidence="34">
    <location>
        <begin position="43"/>
        <end position="125"/>
    </location>
</feature>
<dbReference type="Pfam" id="PF12971">
    <property type="entry name" value="NAGLU_N"/>
    <property type="match status" value="1"/>
</dbReference>
<dbReference type="FunFam" id="3.20.20.80:FF:000107">
    <property type="entry name" value="Alpha-N-acetylglucosaminidase family"/>
    <property type="match status" value="1"/>
</dbReference>
<dbReference type="HAMAP" id="MF_00376">
    <property type="entry name" value="Dephospho_CoA_kinase"/>
    <property type="match status" value="1"/>
</dbReference>
<keyword evidence="6" id="KW-0597">Phosphoprotein</keyword>
<dbReference type="GO" id="GO:0004595">
    <property type="term" value="F:pantetheine-phosphate adenylyltransferase activity"/>
    <property type="evidence" value="ECO:0007669"/>
    <property type="project" value="UniProtKB-EC"/>
</dbReference>
<evidence type="ECO:0000259" key="34">
    <source>
        <dbReference type="Pfam" id="PF12971"/>
    </source>
</evidence>
<gene>
    <name evidence="36" type="ORF">Q8A67_024750</name>
</gene>
<keyword evidence="12" id="KW-0378">Hydrolase</keyword>
<keyword evidence="11" id="KW-0418">Kinase</keyword>
<dbReference type="InterPro" id="IPR024240">
    <property type="entry name" value="NAGLU_N"/>
</dbReference>
<keyword evidence="5" id="KW-0963">Cytoplasm</keyword>
<dbReference type="Gene3D" id="3.30.379.10">
    <property type="entry name" value="Chitobiase/beta-hexosaminidase domain 2-like"/>
    <property type="match status" value="1"/>
</dbReference>
<evidence type="ECO:0000256" key="8">
    <source>
        <dbReference type="ARBA" id="ARBA00022695"/>
    </source>
</evidence>
<evidence type="ECO:0000256" key="10">
    <source>
        <dbReference type="ARBA" id="ARBA00022741"/>
    </source>
</evidence>
<evidence type="ECO:0000256" key="3">
    <source>
        <dbReference type="ARBA" id="ARBA00011245"/>
    </source>
</evidence>
<accession>A0AA88P439</accession>
<evidence type="ECO:0000256" key="17">
    <source>
        <dbReference type="ARBA" id="ARBA00023268"/>
    </source>
</evidence>